<evidence type="ECO:0000313" key="2">
    <source>
        <dbReference type="Proteomes" id="UP001642464"/>
    </source>
</evidence>
<comment type="caution">
    <text evidence="1">The sequence shown here is derived from an EMBL/GenBank/DDBJ whole genome shotgun (WGS) entry which is preliminary data.</text>
</comment>
<protein>
    <submittedName>
        <fullName evidence="1">Alkali-sensitive linkage protein 1</fullName>
    </submittedName>
</protein>
<organism evidence="1 2">
    <name type="scientific">Durusdinium trenchii</name>
    <dbReference type="NCBI Taxonomy" id="1381693"/>
    <lineage>
        <taxon>Eukaryota</taxon>
        <taxon>Sar</taxon>
        <taxon>Alveolata</taxon>
        <taxon>Dinophyceae</taxon>
        <taxon>Suessiales</taxon>
        <taxon>Symbiodiniaceae</taxon>
        <taxon>Durusdinium</taxon>
    </lineage>
</organism>
<name>A0ABP0HVN6_9DINO</name>
<dbReference type="InterPro" id="IPR053183">
    <property type="entry name" value="ASL1"/>
</dbReference>
<accession>A0ABP0HVN6</accession>
<dbReference type="PANTHER" id="PTHR34154">
    <property type="entry name" value="ALKALI-SENSITIVE LINKAGE PROTEIN 1"/>
    <property type="match status" value="1"/>
</dbReference>
<keyword evidence="2" id="KW-1185">Reference proteome</keyword>
<reference evidence="1 2" key="1">
    <citation type="submission" date="2024-02" db="EMBL/GenBank/DDBJ databases">
        <authorList>
            <person name="Chen Y."/>
            <person name="Shah S."/>
            <person name="Dougan E. K."/>
            <person name="Thang M."/>
            <person name="Chan C."/>
        </authorList>
    </citation>
    <scope>NUCLEOTIDE SEQUENCE [LARGE SCALE GENOMIC DNA]</scope>
</reference>
<dbReference type="PANTHER" id="PTHR34154:SF3">
    <property type="entry name" value="ALKALI-SENSITIVE LINKAGE PROTEIN 1"/>
    <property type="match status" value="1"/>
</dbReference>
<dbReference type="Gene3D" id="3.20.20.80">
    <property type="entry name" value="Glycosidases"/>
    <property type="match status" value="1"/>
</dbReference>
<sequence length="285" mass="31679">MALRVLWVAVLVNVAAEEQCESQPARGACLLQEQRKRTRSLSQSRLLVATKKGVGLPSSTGYGATQLHALNVSWFYSWGLKPKIDVPDDVEFVPIMQNAKYLQWNPASGSHELLGFNEPDHEDQANMSVAEALSLWPEVEAKVPSNGRLGSPATAGNPVTGSWFPEFMAAEPHVDFVCVHWYKGAKPEKFKSDMQEIIDTYQKPIWITEFAPQTIAEGGSNPSKWSQEEVNNFINEVIPWMESHEMVERYAWHDSKFGTSWLYDSQGALSETGLVYAAAGVSAAF</sequence>
<dbReference type="EMBL" id="CAXAMM010002002">
    <property type="protein sequence ID" value="CAK8994261.1"/>
    <property type="molecule type" value="Genomic_DNA"/>
</dbReference>
<proteinExistence type="predicted"/>
<dbReference type="InterPro" id="IPR024655">
    <property type="entry name" value="Asl1_glyco_hydro_catalytic"/>
</dbReference>
<dbReference type="Pfam" id="PF11790">
    <property type="entry name" value="Glyco_hydro_cc"/>
    <property type="match status" value="1"/>
</dbReference>
<gene>
    <name evidence="1" type="ORF">SCF082_LOCUS3856</name>
</gene>
<dbReference type="InterPro" id="IPR017853">
    <property type="entry name" value="GH"/>
</dbReference>
<dbReference type="Proteomes" id="UP001642464">
    <property type="component" value="Unassembled WGS sequence"/>
</dbReference>
<evidence type="ECO:0000313" key="1">
    <source>
        <dbReference type="EMBL" id="CAK8994261.1"/>
    </source>
</evidence>
<dbReference type="SUPFAM" id="SSF51445">
    <property type="entry name" value="(Trans)glycosidases"/>
    <property type="match status" value="1"/>
</dbReference>